<proteinExistence type="predicted"/>
<gene>
    <name evidence="2" type="ORF">UFOVP184_43</name>
</gene>
<keyword evidence="1" id="KW-1133">Transmembrane helix</keyword>
<organism evidence="2">
    <name type="scientific">uncultured Caudovirales phage</name>
    <dbReference type="NCBI Taxonomy" id="2100421"/>
    <lineage>
        <taxon>Viruses</taxon>
        <taxon>Duplodnaviria</taxon>
        <taxon>Heunggongvirae</taxon>
        <taxon>Uroviricota</taxon>
        <taxon>Caudoviricetes</taxon>
        <taxon>Peduoviridae</taxon>
        <taxon>Maltschvirus</taxon>
        <taxon>Maltschvirus maltsch</taxon>
    </lineage>
</organism>
<keyword evidence="1" id="KW-0472">Membrane</keyword>
<protein>
    <submittedName>
        <fullName evidence="2">Uncharacterized protein</fullName>
    </submittedName>
</protein>
<keyword evidence="1" id="KW-0812">Transmembrane</keyword>
<sequence length="71" mass="7512">MNWIGQINAQQAKATIIRMALVGAISSLGVLSQNLDSIVATTSPLGLALAFGVGQALYYLRQGEDPPRGQR</sequence>
<evidence type="ECO:0000313" key="2">
    <source>
        <dbReference type="EMBL" id="CAB5207195.1"/>
    </source>
</evidence>
<dbReference type="EMBL" id="LR798229">
    <property type="protein sequence ID" value="CAB5207195.1"/>
    <property type="molecule type" value="Genomic_DNA"/>
</dbReference>
<reference evidence="2" key="1">
    <citation type="submission" date="2020-05" db="EMBL/GenBank/DDBJ databases">
        <authorList>
            <person name="Chiriac C."/>
            <person name="Salcher M."/>
            <person name="Ghai R."/>
            <person name="Kavagutti S V."/>
        </authorList>
    </citation>
    <scope>NUCLEOTIDE SEQUENCE</scope>
</reference>
<evidence type="ECO:0000256" key="1">
    <source>
        <dbReference type="SAM" id="Phobius"/>
    </source>
</evidence>
<accession>A0A6J7WGR6</accession>
<feature type="transmembrane region" description="Helical" evidence="1">
    <location>
        <begin position="38"/>
        <end position="60"/>
    </location>
</feature>
<name>A0A6J7WGR6_9CAUD</name>